<evidence type="ECO:0000256" key="2">
    <source>
        <dbReference type="ARBA" id="ARBA00022692"/>
    </source>
</evidence>
<sequence>MTTALAPRGRRKGPRRRPANRPKTGRHLARLLLAEPRHRGALARLAAWSALGAVPVLLSGQLVAVALDRGFLAGDGLFGLAVLGGYGATLLLGALATRQAFVPMAGLVESVRDQLLRGTVHGSLHAAVASGRTPDTGAVSRITSQSERVRQLLSALLLSLSTTAFAAGAAVAGLLGLAPVLALITLPVVASTAALLVPLSRRWRTRYEASLTMEELVAEETGRTLDGMRDIVACAATRRAEDDLDGVLSDHAASGAAVATVSGMRVGVIALAARVPLLALLLSAPALLAGGTFSTGELLGAATYLVSGLEPALRALVQSIGNLGLELGTLVSRLAAHGGTPAPATAAAAGATAPGHDVLLAGVTFRYGPHSQPVLSAADLAIPDGDHVTLVGPSGVGKSTLADVLAGLTLPEAGEVRLGGVDLRTLDRAWLRRTVALVPQEAYVFAGTLRENLAYLAPDADTARLDRAVDALGIGAFVRGLGGYDAHVAGPGALSQGQRQLITLARVYLSPARIVILDEATCHVDPETEARIENAFARRDGTLVVIAHRISSALRARRVVILQDGRLEAARHEDLLRRSPAYADLVGHWHGAG</sequence>
<dbReference type="PROSITE" id="PS50893">
    <property type="entry name" value="ABC_TRANSPORTER_2"/>
    <property type="match status" value="1"/>
</dbReference>
<name>A0ABQ7FKJ5_9ACTN</name>
<evidence type="ECO:0000313" key="11">
    <source>
        <dbReference type="EMBL" id="KAF4408869.1"/>
    </source>
</evidence>
<proteinExistence type="predicted"/>
<dbReference type="RefSeq" id="WP_156205958.1">
    <property type="nucleotide sequence ID" value="NZ_WHPN01000259.1"/>
</dbReference>
<evidence type="ECO:0000256" key="5">
    <source>
        <dbReference type="ARBA" id="ARBA00022989"/>
    </source>
</evidence>
<evidence type="ECO:0000313" key="12">
    <source>
        <dbReference type="Proteomes" id="UP000621266"/>
    </source>
</evidence>
<dbReference type="Gene3D" id="3.40.50.300">
    <property type="entry name" value="P-loop containing nucleotide triphosphate hydrolases"/>
    <property type="match status" value="1"/>
</dbReference>
<dbReference type="SMART" id="SM00382">
    <property type="entry name" value="AAA"/>
    <property type="match status" value="1"/>
</dbReference>
<feature type="region of interest" description="Disordered" evidence="7">
    <location>
        <begin position="1"/>
        <end position="24"/>
    </location>
</feature>
<evidence type="ECO:0000256" key="7">
    <source>
        <dbReference type="SAM" id="MobiDB-lite"/>
    </source>
</evidence>
<accession>A0ABQ7FKJ5</accession>
<dbReference type="CDD" id="cd03228">
    <property type="entry name" value="ABCC_MRP_Like"/>
    <property type="match status" value="1"/>
</dbReference>
<dbReference type="PANTHER" id="PTHR24221">
    <property type="entry name" value="ATP-BINDING CASSETTE SUB-FAMILY B"/>
    <property type="match status" value="1"/>
</dbReference>
<dbReference type="InterPro" id="IPR003439">
    <property type="entry name" value="ABC_transporter-like_ATP-bd"/>
</dbReference>
<evidence type="ECO:0000256" key="4">
    <source>
        <dbReference type="ARBA" id="ARBA00022840"/>
    </source>
</evidence>
<comment type="subcellular location">
    <subcellularLocation>
        <location evidence="1">Cell membrane</location>
        <topology evidence="1">Multi-pass membrane protein</topology>
    </subcellularLocation>
</comment>
<evidence type="ECO:0000256" key="3">
    <source>
        <dbReference type="ARBA" id="ARBA00022741"/>
    </source>
</evidence>
<feature type="transmembrane region" description="Helical" evidence="8">
    <location>
        <begin position="45"/>
        <end position="64"/>
    </location>
</feature>
<comment type="caution">
    <text evidence="11">The sequence shown here is derived from an EMBL/GenBank/DDBJ whole genome shotgun (WGS) entry which is preliminary data.</text>
</comment>
<feature type="domain" description="ABC transporter" evidence="9">
    <location>
        <begin position="358"/>
        <end position="589"/>
    </location>
</feature>
<dbReference type="Proteomes" id="UP000621266">
    <property type="component" value="Unassembled WGS sequence"/>
</dbReference>
<dbReference type="Pfam" id="PF00005">
    <property type="entry name" value="ABC_tran"/>
    <property type="match status" value="1"/>
</dbReference>
<feature type="transmembrane region" description="Helical" evidence="8">
    <location>
        <begin position="76"/>
        <end position="96"/>
    </location>
</feature>
<feature type="domain" description="ABC transmembrane type-1" evidence="10">
    <location>
        <begin position="45"/>
        <end position="311"/>
    </location>
</feature>
<evidence type="ECO:0000256" key="8">
    <source>
        <dbReference type="SAM" id="Phobius"/>
    </source>
</evidence>
<dbReference type="InterPro" id="IPR039421">
    <property type="entry name" value="Type_1_exporter"/>
</dbReference>
<dbReference type="InterPro" id="IPR011527">
    <property type="entry name" value="ABC1_TM_dom"/>
</dbReference>
<reference evidence="11 12" key="1">
    <citation type="submission" date="2019-10" db="EMBL/GenBank/DDBJ databases">
        <title>Streptomyces tenebrisbrunneis sp.nov., an endogenous actinomycete isolated from of Lycium ruthenicum.</title>
        <authorList>
            <person name="Ma L."/>
        </authorList>
    </citation>
    <scope>NUCLEOTIDE SEQUENCE [LARGE SCALE GENOMIC DNA]</scope>
    <source>
        <strain evidence="11 12">TRM 66187</strain>
    </source>
</reference>
<evidence type="ECO:0000256" key="1">
    <source>
        <dbReference type="ARBA" id="ARBA00004651"/>
    </source>
</evidence>
<feature type="transmembrane region" description="Helical" evidence="8">
    <location>
        <begin position="180"/>
        <end position="199"/>
    </location>
</feature>
<dbReference type="InterPro" id="IPR036640">
    <property type="entry name" value="ABC1_TM_sf"/>
</dbReference>
<evidence type="ECO:0000259" key="9">
    <source>
        <dbReference type="PROSITE" id="PS50893"/>
    </source>
</evidence>
<keyword evidence="4 11" id="KW-0067">ATP-binding</keyword>
<feature type="transmembrane region" description="Helical" evidence="8">
    <location>
        <begin position="152"/>
        <end position="174"/>
    </location>
</feature>
<dbReference type="InterPro" id="IPR003593">
    <property type="entry name" value="AAA+_ATPase"/>
</dbReference>
<dbReference type="PROSITE" id="PS50929">
    <property type="entry name" value="ABC_TM1F"/>
    <property type="match status" value="1"/>
</dbReference>
<feature type="compositionally biased region" description="Basic residues" evidence="7">
    <location>
        <begin position="8"/>
        <end position="24"/>
    </location>
</feature>
<dbReference type="GO" id="GO:0005524">
    <property type="term" value="F:ATP binding"/>
    <property type="evidence" value="ECO:0007669"/>
    <property type="project" value="UniProtKB-KW"/>
</dbReference>
<dbReference type="PROSITE" id="PS00211">
    <property type="entry name" value="ABC_TRANSPORTER_1"/>
    <property type="match status" value="1"/>
</dbReference>
<keyword evidence="2 8" id="KW-0812">Transmembrane</keyword>
<dbReference type="InterPro" id="IPR027417">
    <property type="entry name" value="P-loop_NTPase"/>
</dbReference>
<gene>
    <name evidence="11" type="ORF">GCU69_11930</name>
</gene>
<keyword evidence="12" id="KW-1185">Reference proteome</keyword>
<keyword evidence="3" id="KW-0547">Nucleotide-binding</keyword>
<keyword evidence="6 8" id="KW-0472">Membrane</keyword>
<dbReference type="SUPFAM" id="SSF52540">
    <property type="entry name" value="P-loop containing nucleoside triphosphate hydrolases"/>
    <property type="match status" value="1"/>
</dbReference>
<dbReference type="PANTHER" id="PTHR24221:SF654">
    <property type="entry name" value="ATP-BINDING CASSETTE SUB-FAMILY B MEMBER 6"/>
    <property type="match status" value="1"/>
</dbReference>
<organism evidence="11 12">
    <name type="scientific">Streptomyces lycii</name>
    <dbReference type="NCBI Taxonomy" id="2654337"/>
    <lineage>
        <taxon>Bacteria</taxon>
        <taxon>Bacillati</taxon>
        <taxon>Actinomycetota</taxon>
        <taxon>Actinomycetes</taxon>
        <taxon>Kitasatosporales</taxon>
        <taxon>Streptomycetaceae</taxon>
        <taxon>Streptomyces</taxon>
    </lineage>
</organism>
<protein>
    <submittedName>
        <fullName evidence="11">ABC transporter ATP-binding protein</fullName>
    </submittedName>
</protein>
<evidence type="ECO:0000259" key="10">
    <source>
        <dbReference type="PROSITE" id="PS50929"/>
    </source>
</evidence>
<dbReference type="InterPro" id="IPR017871">
    <property type="entry name" value="ABC_transporter-like_CS"/>
</dbReference>
<dbReference type="EMBL" id="WHPN01000259">
    <property type="protein sequence ID" value="KAF4408869.1"/>
    <property type="molecule type" value="Genomic_DNA"/>
</dbReference>
<evidence type="ECO:0000256" key="6">
    <source>
        <dbReference type="ARBA" id="ARBA00023136"/>
    </source>
</evidence>
<dbReference type="SUPFAM" id="SSF90123">
    <property type="entry name" value="ABC transporter transmembrane region"/>
    <property type="match status" value="1"/>
</dbReference>
<dbReference type="Gene3D" id="1.20.1560.10">
    <property type="entry name" value="ABC transporter type 1, transmembrane domain"/>
    <property type="match status" value="1"/>
</dbReference>
<keyword evidence="5 8" id="KW-1133">Transmembrane helix</keyword>